<dbReference type="AlphaFoldDB" id="J0LA30"/>
<proteinExistence type="predicted"/>
<dbReference type="EMBL" id="JH688338">
    <property type="protein sequence ID" value="EJD33256.1"/>
    <property type="molecule type" value="Genomic_DNA"/>
</dbReference>
<protein>
    <submittedName>
        <fullName evidence="1">Uncharacterized protein</fullName>
    </submittedName>
</protein>
<dbReference type="Proteomes" id="UP000006514">
    <property type="component" value="Unassembled WGS sequence"/>
</dbReference>
<evidence type="ECO:0000313" key="2">
    <source>
        <dbReference type="Proteomes" id="UP000006514"/>
    </source>
</evidence>
<keyword evidence="2" id="KW-1185">Reference proteome</keyword>
<sequence>MRVSPSDSTRLFIQAFLARRKMSDSVARLLHEKCCETVNRCAPDDRRVPWNEDSFDTFIDSVSAMFIDYDIKVCSDVDEATGRKVWLLVSPARRYDWRTIAEMARWDRST</sequence>
<name>J0LA30_AURST</name>
<evidence type="ECO:0000313" key="1">
    <source>
        <dbReference type="EMBL" id="EJD33256.1"/>
    </source>
</evidence>
<gene>
    <name evidence="1" type="ORF">AURDEDRAFT_177667</name>
</gene>
<reference evidence="2" key="1">
    <citation type="journal article" date="2012" name="Science">
        <title>The Paleozoic origin of enzymatic lignin decomposition reconstructed from 31 fungal genomes.</title>
        <authorList>
            <person name="Floudas D."/>
            <person name="Binder M."/>
            <person name="Riley R."/>
            <person name="Barry K."/>
            <person name="Blanchette R.A."/>
            <person name="Henrissat B."/>
            <person name="Martinez A.T."/>
            <person name="Otillar R."/>
            <person name="Spatafora J.W."/>
            <person name="Yadav J.S."/>
            <person name="Aerts A."/>
            <person name="Benoit I."/>
            <person name="Boyd A."/>
            <person name="Carlson A."/>
            <person name="Copeland A."/>
            <person name="Coutinho P.M."/>
            <person name="de Vries R.P."/>
            <person name="Ferreira P."/>
            <person name="Findley K."/>
            <person name="Foster B."/>
            <person name="Gaskell J."/>
            <person name="Glotzer D."/>
            <person name="Gorecki P."/>
            <person name="Heitman J."/>
            <person name="Hesse C."/>
            <person name="Hori C."/>
            <person name="Igarashi K."/>
            <person name="Jurgens J.A."/>
            <person name="Kallen N."/>
            <person name="Kersten P."/>
            <person name="Kohler A."/>
            <person name="Kuees U."/>
            <person name="Kumar T.K.A."/>
            <person name="Kuo A."/>
            <person name="LaButti K."/>
            <person name="Larrondo L.F."/>
            <person name="Lindquist E."/>
            <person name="Ling A."/>
            <person name="Lombard V."/>
            <person name="Lucas S."/>
            <person name="Lundell T."/>
            <person name="Martin R."/>
            <person name="McLaughlin D.J."/>
            <person name="Morgenstern I."/>
            <person name="Morin E."/>
            <person name="Murat C."/>
            <person name="Nagy L.G."/>
            <person name="Nolan M."/>
            <person name="Ohm R.A."/>
            <person name="Patyshakuliyeva A."/>
            <person name="Rokas A."/>
            <person name="Ruiz-Duenas F.J."/>
            <person name="Sabat G."/>
            <person name="Salamov A."/>
            <person name="Samejima M."/>
            <person name="Schmutz J."/>
            <person name="Slot J.C."/>
            <person name="St John F."/>
            <person name="Stenlid J."/>
            <person name="Sun H."/>
            <person name="Sun S."/>
            <person name="Syed K."/>
            <person name="Tsang A."/>
            <person name="Wiebenga A."/>
            <person name="Young D."/>
            <person name="Pisabarro A."/>
            <person name="Eastwood D.C."/>
            <person name="Martin F."/>
            <person name="Cullen D."/>
            <person name="Grigoriev I.V."/>
            <person name="Hibbett D.S."/>
        </authorList>
    </citation>
    <scope>NUCLEOTIDE SEQUENCE [LARGE SCALE GENOMIC DNA]</scope>
    <source>
        <strain evidence="2">TFB10046</strain>
    </source>
</reference>
<organism evidence="1 2">
    <name type="scientific">Auricularia subglabra (strain TFB-10046 / SS5)</name>
    <name type="common">White-rot fungus</name>
    <name type="synonym">Auricularia delicata (strain TFB10046)</name>
    <dbReference type="NCBI Taxonomy" id="717982"/>
    <lineage>
        <taxon>Eukaryota</taxon>
        <taxon>Fungi</taxon>
        <taxon>Dikarya</taxon>
        <taxon>Basidiomycota</taxon>
        <taxon>Agaricomycotina</taxon>
        <taxon>Agaricomycetes</taxon>
        <taxon>Auriculariales</taxon>
        <taxon>Auriculariaceae</taxon>
        <taxon>Auricularia</taxon>
    </lineage>
</organism>
<dbReference type="KEGG" id="adl:AURDEDRAFT_177667"/>
<accession>J0LA30</accession>
<dbReference type="InParanoid" id="J0LA30"/>
<dbReference type="OrthoDB" id="185455at2759"/>
<dbReference type="Gene3D" id="3.90.1150.220">
    <property type="match status" value="1"/>
</dbReference>